<evidence type="ECO:0000313" key="2">
    <source>
        <dbReference type="EMBL" id="RYO81417.1"/>
    </source>
</evidence>
<keyword evidence="3" id="KW-1185">Reference proteome</keyword>
<dbReference type="EMBL" id="QJNS01000252">
    <property type="protein sequence ID" value="RYO81417.1"/>
    <property type="molecule type" value="Genomic_DNA"/>
</dbReference>
<dbReference type="InterPro" id="IPR050275">
    <property type="entry name" value="PGM_Phosphatase"/>
</dbReference>
<dbReference type="PANTHER" id="PTHR48100">
    <property type="entry name" value="BROAD-SPECIFICITY PHOSPHATASE YOR283W-RELATED"/>
    <property type="match status" value="1"/>
</dbReference>
<evidence type="ECO:0000313" key="3">
    <source>
        <dbReference type="Proteomes" id="UP000294003"/>
    </source>
</evidence>
<proteinExistence type="predicted"/>
<accession>A0ABY0H152</accession>
<dbReference type="Proteomes" id="UP000294003">
    <property type="component" value="Unassembled WGS sequence"/>
</dbReference>
<evidence type="ECO:0008006" key="4">
    <source>
        <dbReference type="Google" id="ProtNLM"/>
    </source>
</evidence>
<dbReference type="Gene3D" id="3.40.50.1240">
    <property type="entry name" value="Phosphoglycerate mutase-like"/>
    <property type="match status" value="1"/>
</dbReference>
<dbReference type="InterPro" id="IPR029033">
    <property type="entry name" value="His_PPase_superfam"/>
</dbReference>
<dbReference type="PANTHER" id="PTHR48100:SF54">
    <property type="entry name" value="PHOSPHATASE SPAC5H10.03-RELATED"/>
    <property type="match status" value="1"/>
</dbReference>
<comment type="caution">
    <text evidence="2">The sequence shown here is derived from an EMBL/GenBank/DDBJ whole genome shotgun (WGS) entry which is preliminary data.</text>
</comment>
<dbReference type="Pfam" id="PF00300">
    <property type="entry name" value="His_Phos_1"/>
    <property type="match status" value="1"/>
</dbReference>
<dbReference type="SMART" id="SM00855">
    <property type="entry name" value="PGAM"/>
    <property type="match status" value="1"/>
</dbReference>
<dbReference type="CDD" id="cd07067">
    <property type="entry name" value="HP_PGM_like"/>
    <property type="match status" value="1"/>
</dbReference>
<dbReference type="InterPro" id="IPR013078">
    <property type="entry name" value="His_Pase_superF_clade-1"/>
</dbReference>
<sequence length="221" mass="25659">MAPTVVLIRHGEALHKIAASSDTWKHEWELPDPELTKKGLEQCSKLAADLEERLPFSGDECRIVVSPLKRTLQTVRHGLQWLRNLDVPVEVRAEWQETSDSPCDIGTEVALLRKDWPDFDFSGLDPVYPQKIGLYKASEDAFRQRASFAIRWLFERPEKCIVVVTHSGFLKRALNTGESDRFQNVEYRIYEFDDDSEEPRLREIDRRKPLESHPDAEERQS</sequence>
<name>A0ABY0H152_9PEZI</name>
<organism evidence="2 3">
    <name type="scientific">Monosporascus cannonballus</name>
    <dbReference type="NCBI Taxonomy" id="155416"/>
    <lineage>
        <taxon>Eukaryota</taxon>
        <taxon>Fungi</taxon>
        <taxon>Dikarya</taxon>
        <taxon>Ascomycota</taxon>
        <taxon>Pezizomycotina</taxon>
        <taxon>Sordariomycetes</taxon>
        <taxon>Xylariomycetidae</taxon>
        <taxon>Xylariales</taxon>
        <taxon>Xylariales incertae sedis</taxon>
        <taxon>Monosporascus</taxon>
    </lineage>
</organism>
<gene>
    <name evidence="2" type="ORF">DL762_007132</name>
</gene>
<dbReference type="SUPFAM" id="SSF53254">
    <property type="entry name" value="Phosphoglycerate mutase-like"/>
    <property type="match status" value="1"/>
</dbReference>
<reference evidence="2 3" key="1">
    <citation type="submission" date="2018-06" db="EMBL/GenBank/DDBJ databases">
        <title>Complete Genomes of Monosporascus.</title>
        <authorList>
            <person name="Robinson A.J."/>
            <person name="Natvig D.O."/>
        </authorList>
    </citation>
    <scope>NUCLEOTIDE SEQUENCE [LARGE SCALE GENOMIC DNA]</scope>
    <source>
        <strain evidence="2 3">CBS 609.92</strain>
    </source>
</reference>
<protein>
    <recommendedName>
        <fullName evidence="4">Phosphoglycerate mutase-like protein</fullName>
    </recommendedName>
</protein>
<evidence type="ECO:0000256" key="1">
    <source>
        <dbReference type="SAM" id="MobiDB-lite"/>
    </source>
</evidence>
<feature type="region of interest" description="Disordered" evidence="1">
    <location>
        <begin position="200"/>
        <end position="221"/>
    </location>
</feature>